<dbReference type="Proteomes" id="UP000668068">
    <property type="component" value="Unassembled WGS sequence"/>
</dbReference>
<dbReference type="RefSeq" id="WP_208340734.1">
    <property type="nucleotide sequence ID" value="NZ_JAENQO010000007.1"/>
</dbReference>
<gene>
    <name evidence="1" type="ORF">JJB47_12215</name>
</gene>
<evidence type="ECO:0000313" key="1">
    <source>
        <dbReference type="EMBL" id="MBO3359537.1"/>
    </source>
</evidence>
<sequence length="59" mass="6991">MKQLEIDKCIEKYKKLYGLEPYNEGYNPCYQDGYFAKSIQEDFSEDIRMAALQEVAKLM</sequence>
<protein>
    <recommendedName>
        <fullName evidence="3">Phage protein</fullName>
    </recommendedName>
</protein>
<organism evidence="1 2">
    <name type="scientific">Clostridium perfringens</name>
    <dbReference type="NCBI Taxonomy" id="1502"/>
    <lineage>
        <taxon>Bacteria</taxon>
        <taxon>Bacillati</taxon>
        <taxon>Bacillota</taxon>
        <taxon>Clostridia</taxon>
        <taxon>Eubacteriales</taxon>
        <taxon>Clostridiaceae</taxon>
        <taxon>Clostridium</taxon>
    </lineage>
</organism>
<evidence type="ECO:0008006" key="3">
    <source>
        <dbReference type="Google" id="ProtNLM"/>
    </source>
</evidence>
<reference evidence="1" key="1">
    <citation type="submission" date="2020-12" db="EMBL/GenBank/DDBJ databases">
        <title>Comparative genomics of Clostridium perfringens reveals patterns of host-associated phylogenetic clades and virulence factors.</title>
        <authorList>
            <person name="Smith A.H."/>
            <person name="Geier R."/>
        </authorList>
    </citation>
    <scope>NUCLEOTIDE SEQUENCE</scope>
    <source>
        <strain evidence="1">CHD30677R</strain>
    </source>
</reference>
<proteinExistence type="predicted"/>
<comment type="caution">
    <text evidence="1">The sequence shown here is derived from an EMBL/GenBank/DDBJ whole genome shotgun (WGS) entry which is preliminary data.</text>
</comment>
<name>A0AAW4IY66_CLOPF</name>
<dbReference type="AlphaFoldDB" id="A0AAW4IY66"/>
<dbReference type="EMBL" id="JAENQP010000007">
    <property type="protein sequence ID" value="MBO3359537.1"/>
    <property type="molecule type" value="Genomic_DNA"/>
</dbReference>
<accession>A0AAW4IY66</accession>
<evidence type="ECO:0000313" key="2">
    <source>
        <dbReference type="Proteomes" id="UP000668068"/>
    </source>
</evidence>